<keyword evidence="4" id="KW-1185">Reference proteome</keyword>
<proteinExistence type="predicted"/>
<evidence type="ECO:0000313" key="3">
    <source>
        <dbReference type="EMBL" id="CCV04488.1"/>
    </source>
</evidence>
<dbReference type="eggNOG" id="COG0717">
    <property type="taxonomic scope" value="Bacteria"/>
</dbReference>
<dbReference type="GO" id="GO:0006229">
    <property type="term" value="P:dUTP biosynthetic process"/>
    <property type="evidence" value="ECO:0007669"/>
    <property type="project" value="InterPro"/>
</dbReference>
<evidence type="ECO:0000256" key="2">
    <source>
        <dbReference type="ARBA" id="ARBA00023080"/>
    </source>
</evidence>
<evidence type="ECO:0000313" key="4">
    <source>
        <dbReference type="Proteomes" id="UP000012062"/>
    </source>
</evidence>
<dbReference type="InterPro" id="IPR033704">
    <property type="entry name" value="dUTPase_trimeric"/>
</dbReference>
<dbReference type="AlphaFoldDB" id="M5EK57"/>
<protein>
    <submittedName>
        <fullName evidence="3">Uncharacterized protein</fullName>
    </submittedName>
</protein>
<dbReference type="CDD" id="cd07557">
    <property type="entry name" value="trimeric_dUTPase"/>
    <property type="match status" value="1"/>
</dbReference>
<dbReference type="STRING" id="1297569.MESS2_1300008"/>
<dbReference type="GO" id="GO:0015949">
    <property type="term" value="P:nucleobase-containing small molecule interconversion"/>
    <property type="evidence" value="ECO:0007669"/>
    <property type="project" value="TreeGrafter"/>
</dbReference>
<organism evidence="3 4">
    <name type="scientific">Mesorhizobium metallidurans STM 2683</name>
    <dbReference type="NCBI Taxonomy" id="1297569"/>
    <lineage>
        <taxon>Bacteria</taxon>
        <taxon>Pseudomonadati</taxon>
        <taxon>Pseudomonadota</taxon>
        <taxon>Alphaproteobacteria</taxon>
        <taxon>Hyphomicrobiales</taxon>
        <taxon>Phyllobacteriaceae</taxon>
        <taxon>Mesorhizobium</taxon>
    </lineage>
</organism>
<accession>M5EK57</accession>
<sequence length="188" mass="20938">MILTDREIQIALESKAIVVEPTPGELQYSSTSLDLTLDKILTEFKRPKGGVSVCIDPSSKEYNHEDVLSELSTEFEISEKNGYDFQPGDMILAWTREYVELTYHSRIAARVEGKSSLARLGIGIHLTAPTIHAGFMGQIRLEMVNHNVIPIRLRVGMRVCQLIFEQTVGTPVQGYKGRFAGQTTAKKG</sequence>
<dbReference type="EMBL" id="CAUM01000036">
    <property type="protein sequence ID" value="CCV04488.1"/>
    <property type="molecule type" value="Genomic_DNA"/>
</dbReference>
<dbReference type="NCBIfam" id="TIGR02274">
    <property type="entry name" value="dCTP_deam"/>
    <property type="match status" value="1"/>
</dbReference>
<dbReference type="GO" id="GO:0008829">
    <property type="term" value="F:dCTP deaminase activity"/>
    <property type="evidence" value="ECO:0007669"/>
    <property type="project" value="InterPro"/>
</dbReference>
<dbReference type="OrthoDB" id="9780956at2"/>
<keyword evidence="1" id="KW-0378">Hydrolase</keyword>
<evidence type="ECO:0000256" key="1">
    <source>
        <dbReference type="ARBA" id="ARBA00022801"/>
    </source>
</evidence>
<dbReference type="SUPFAM" id="SSF51283">
    <property type="entry name" value="dUTPase-like"/>
    <property type="match status" value="1"/>
</dbReference>
<reference evidence="3 4" key="1">
    <citation type="submission" date="2013-02" db="EMBL/GenBank/DDBJ databases">
        <authorList>
            <person name="Genoscope - CEA"/>
        </authorList>
    </citation>
    <scope>NUCLEOTIDE SEQUENCE [LARGE SCALE GENOMIC DNA]</scope>
    <source>
        <strain evidence="3 4">STM 2683</strain>
    </source>
</reference>
<dbReference type="Pfam" id="PF22769">
    <property type="entry name" value="DCD"/>
    <property type="match status" value="1"/>
</dbReference>
<gene>
    <name evidence="3" type="ORF">MESS2_1300008</name>
</gene>
<dbReference type="InterPro" id="IPR036157">
    <property type="entry name" value="dUTPase-like_sf"/>
</dbReference>
<name>M5EK57_9HYPH</name>
<dbReference type="Proteomes" id="UP000012062">
    <property type="component" value="Unassembled WGS sequence"/>
</dbReference>
<dbReference type="PANTHER" id="PTHR42680">
    <property type="entry name" value="DCTP DEAMINASE"/>
    <property type="match status" value="1"/>
</dbReference>
<dbReference type="RefSeq" id="WP_008873464.1">
    <property type="nucleotide sequence ID" value="NZ_CAUM01000036.1"/>
</dbReference>
<dbReference type="PANTHER" id="PTHR42680:SF3">
    <property type="entry name" value="DCTP DEAMINASE"/>
    <property type="match status" value="1"/>
</dbReference>
<comment type="caution">
    <text evidence="3">The sequence shown here is derived from an EMBL/GenBank/DDBJ whole genome shotgun (WGS) entry which is preliminary data.</text>
</comment>
<keyword evidence="2" id="KW-0546">Nucleotide metabolism</keyword>
<dbReference type="InterPro" id="IPR011962">
    <property type="entry name" value="dCTP_deaminase"/>
</dbReference>
<dbReference type="Gene3D" id="2.70.40.10">
    <property type="match status" value="1"/>
</dbReference>